<comment type="caution">
    <text evidence="3">The sequence shown here is derived from an EMBL/GenBank/DDBJ whole genome shotgun (WGS) entry which is preliminary data.</text>
</comment>
<dbReference type="PANTHER" id="PTHR10357">
    <property type="entry name" value="ALPHA-AMYLASE FAMILY MEMBER"/>
    <property type="match status" value="1"/>
</dbReference>
<dbReference type="CDD" id="cd11330">
    <property type="entry name" value="AmyAc_OligoGlu"/>
    <property type="match status" value="1"/>
</dbReference>
<dbReference type="PANTHER" id="PTHR10357:SF179">
    <property type="entry name" value="NEUTRAL AND BASIC AMINO ACID TRANSPORT PROTEIN RBAT"/>
    <property type="match status" value="1"/>
</dbReference>
<dbReference type="InterPro" id="IPR045857">
    <property type="entry name" value="O16G_dom_2"/>
</dbReference>
<evidence type="ECO:0000313" key="3">
    <source>
        <dbReference type="EMBL" id="MFE4106622.1"/>
    </source>
</evidence>
<protein>
    <submittedName>
        <fullName evidence="3">Alpha-glucosidase family protein</fullName>
    </submittedName>
</protein>
<keyword evidence="4" id="KW-1185">Reference proteome</keyword>
<dbReference type="SMART" id="SM00642">
    <property type="entry name" value="Aamy"/>
    <property type="match status" value="1"/>
</dbReference>
<dbReference type="Pfam" id="PF00128">
    <property type="entry name" value="Alpha-amylase"/>
    <property type="match status" value="1"/>
</dbReference>
<organism evidence="3 4">
    <name type="scientific">Almyronema epifaneia S1</name>
    <dbReference type="NCBI Taxonomy" id="2991925"/>
    <lineage>
        <taxon>Bacteria</taxon>
        <taxon>Bacillati</taxon>
        <taxon>Cyanobacteriota</taxon>
        <taxon>Cyanophyceae</taxon>
        <taxon>Nodosilineales</taxon>
        <taxon>Nodosilineaceae</taxon>
        <taxon>Almyronema</taxon>
        <taxon>Almyronema epifaneia</taxon>
    </lineage>
</organism>
<evidence type="ECO:0000313" key="4">
    <source>
        <dbReference type="Proteomes" id="UP001600165"/>
    </source>
</evidence>
<proteinExistence type="inferred from homology"/>
<reference evidence="3 4" key="1">
    <citation type="submission" date="2024-10" db="EMBL/GenBank/DDBJ databases">
        <authorList>
            <person name="Ratan Roy A."/>
            <person name="Morales Sandoval P.H."/>
            <person name="De Los Santos Villalobos S."/>
            <person name="Chakraborty S."/>
            <person name="Mukherjee J."/>
        </authorList>
    </citation>
    <scope>NUCLEOTIDE SEQUENCE [LARGE SCALE GENOMIC DNA]</scope>
    <source>
        <strain evidence="3 4">S1</strain>
    </source>
</reference>
<dbReference type="InterPro" id="IPR013780">
    <property type="entry name" value="Glyco_hydro_b"/>
</dbReference>
<dbReference type="SUPFAM" id="SSF51011">
    <property type="entry name" value="Glycosyl hydrolase domain"/>
    <property type="match status" value="1"/>
</dbReference>
<comment type="similarity">
    <text evidence="1">Belongs to the glycosyl hydrolase 13 family.</text>
</comment>
<evidence type="ECO:0000256" key="1">
    <source>
        <dbReference type="ARBA" id="ARBA00008061"/>
    </source>
</evidence>
<dbReference type="Gene3D" id="2.60.40.1180">
    <property type="entry name" value="Golgi alpha-mannosidase II"/>
    <property type="match status" value="1"/>
</dbReference>
<accession>A0ABW6IEL4</accession>
<dbReference type="RefSeq" id="WP_377964561.1">
    <property type="nucleotide sequence ID" value="NZ_JBHZOL010000068.1"/>
</dbReference>
<dbReference type="Gene3D" id="3.20.20.80">
    <property type="entry name" value="Glycosidases"/>
    <property type="match status" value="2"/>
</dbReference>
<gene>
    <name evidence="3" type="ORF">ACFVKH_10070</name>
</gene>
<evidence type="ECO:0000259" key="2">
    <source>
        <dbReference type="SMART" id="SM00642"/>
    </source>
</evidence>
<name>A0ABW6IEL4_9CYAN</name>
<dbReference type="InterPro" id="IPR006047">
    <property type="entry name" value="GH13_cat_dom"/>
</dbReference>
<feature type="domain" description="Glycosyl hydrolase family 13 catalytic" evidence="2">
    <location>
        <begin position="44"/>
        <end position="446"/>
    </location>
</feature>
<dbReference type="InterPro" id="IPR017853">
    <property type="entry name" value="GH"/>
</dbReference>
<sequence>MVTSPVDVAQWWRKPVINRRAWTWEDSNDMQHNGEWWQHAVIYQIFPWSFNDSDSNGIGDLQGIISKMDYIAALGVDAIWLCPIFESAMNDMGYDVTGMLDIDPLFGDLEDFDRLLSIAHSFGIKVLVDQVWNHTSDQHPWFIESRKSQEGEKADWYVWADAKPDGSAPNNWLSAFMGESAWAWDDHREQYYFYNFLPSQPELNWHNPDVVEAILARAKFWLERGVDGFRLDAVNFFIHDSQLRDNPPREQGSRLPEGVDADNPMVQYWFKYNFCCVENLDVIKPIRELVDQYPGAVTLGEVTLCEDSVQLSSQYVEGNERLHLAYNSALLVDDEPMSASLMKRVMQRVQNNFTQGGQCWMVGNHDYGRLRSRWTTTDINGQPYPEAFYHMMAALLLSLPGAFCLYQGDELGLPEAQIPKDISEDEIRDPFGKALYPVVPGRDGSRTPMPWQEDAPNAGFTEAEKPWLPIPKRHFSLAVDAQNNNPDSLLNTWRRLLHWRKQQPALIAGDFELLETEEPLFGFVRAYAEQRLLCLFNISGNPIRYQLEREAKHELGIGLGFPINRNGDTVELPAYGVFFADLPVPNC</sequence>
<dbReference type="EMBL" id="JBHZOL010000068">
    <property type="protein sequence ID" value="MFE4106622.1"/>
    <property type="molecule type" value="Genomic_DNA"/>
</dbReference>
<dbReference type="Proteomes" id="UP001600165">
    <property type="component" value="Unassembled WGS sequence"/>
</dbReference>
<dbReference type="Gene3D" id="3.90.400.10">
    <property type="entry name" value="Oligo-1,6-glucosidase, Domain 2"/>
    <property type="match status" value="1"/>
</dbReference>
<dbReference type="SUPFAM" id="SSF51445">
    <property type="entry name" value="(Trans)glycosidases"/>
    <property type="match status" value="1"/>
</dbReference>